<feature type="transmembrane region" description="Helical" evidence="1">
    <location>
        <begin position="72"/>
        <end position="92"/>
    </location>
</feature>
<feature type="transmembrane region" description="Helical" evidence="1">
    <location>
        <begin position="122"/>
        <end position="142"/>
    </location>
</feature>
<feature type="transmembrane region" description="Helical" evidence="1">
    <location>
        <begin position="254"/>
        <end position="272"/>
    </location>
</feature>
<dbReference type="NCBIfam" id="TIGR04370">
    <property type="entry name" value="glyco_rpt_poly"/>
    <property type="match status" value="1"/>
</dbReference>
<keyword evidence="3" id="KW-1185">Reference proteome</keyword>
<gene>
    <name evidence="2" type="ORF">DRW41_06980</name>
</gene>
<feature type="transmembrane region" description="Helical" evidence="1">
    <location>
        <begin position="6"/>
        <end position="28"/>
    </location>
</feature>
<dbReference type="OrthoDB" id="6199500at2"/>
<evidence type="ECO:0000313" key="2">
    <source>
        <dbReference type="EMBL" id="RDU37578.1"/>
    </source>
</evidence>
<feature type="transmembrane region" description="Helical" evidence="1">
    <location>
        <begin position="206"/>
        <end position="224"/>
    </location>
</feature>
<name>A0A3D8GT13_9BACI</name>
<feature type="transmembrane region" description="Helical" evidence="1">
    <location>
        <begin position="230"/>
        <end position="247"/>
    </location>
</feature>
<protein>
    <submittedName>
        <fullName evidence="2">Oligosaccharide repeat unit polymerase</fullName>
    </submittedName>
</protein>
<feature type="transmembrane region" description="Helical" evidence="1">
    <location>
        <begin position="35"/>
        <end position="60"/>
    </location>
</feature>
<reference evidence="2 3" key="1">
    <citation type="submission" date="2018-07" db="EMBL/GenBank/DDBJ databases">
        <title>Bacillus sp. YLB-04 draft genome sequence.</title>
        <authorList>
            <person name="Yu L."/>
            <person name="Tang X."/>
        </authorList>
    </citation>
    <scope>NUCLEOTIDE SEQUENCE [LARGE SCALE GENOMIC DNA]</scope>
    <source>
        <strain evidence="2 3">YLB-04</strain>
    </source>
</reference>
<keyword evidence="1" id="KW-0812">Transmembrane</keyword>
<keyword evidence="1" id="KW-0472">Membrane</keyword>
<sequence>MLFLLIWLVVLSGSIYFFTRASGSLSLLKPNMNSIIFYYSFFISSYIGALLIAMGVDHYYMINRMVFDYNRYVGFFAISFVMLVFPLVMYLIGRLVGFDAKKEYNAYLEKNVELPFAGRKDFFLIFLGISLVSLAAIAYTMLKTTHIPILDLVLNRSGLSPGELRISAQRNFGGNVLIRNIFAIALTPILSLVAYVYAARTKDPKWQVLFAVLFCGAILISVYDLAKSPIFFYIIMFMLLMLYIGKLRFTWGRLLAWGSIGAVLLIGMYIVIQGVTNIDAYLSYNSGPIGRMIFAQIAPTFLHLDTFNEAMPFLEGRSLPSSLIGLFDVEQVRSARLVMERVFPEKVEQGTAGVLNTLFIAEAYANFGMLGVIAGTVYIATLVQALYIAFLRLPKNPVFLCLFIYFTVNIPRTLVGGFTDFLFNPIWVMITVLFVGIMVFIRLRIDLFAFLRQRRSRVGR</sequence>
<feature type="transmembrane region" description="Helical" evidence="1">
    <location>
        <begin position="367"/>
        <end position="390"/>
    </location>
</feature>
<keyword evidence="1" id="KW-1133">Transmembrane helix</keyword>
<dbReference type="AlphaFoldDB" id="A0A3D8GT13"/>
<evidence type="ECO:0000313" key="3">
    <source>
        <dbReference type="Proteomes" id="UP000257144"/>
    </source>
</evidence>
<dbReference type="RefSeq" id="WP_115451250.1">
    <property type="nucleotide sequence ID" value="NZ_QNQT01000002.1"/>
</dbReference>
<feature type="transmembrane region" description="Helical" evidence="1">
    <location>
        <begin position="177"/>
        <end position="199"/>
    </location>
</feature>
<dbReference type="Proteomes" id="UP000257144">
    <property type="component" value="Unassembled WGS sequence"/>
</dbReference>
<dbReference type="EMBL" id="QNQT01000002">
    <property type="protein sequence ID" value="RDU37578.1"/>
    <property type="molecule type" value="Genomic_DNA"/>
</dbReference>
<evidence type="ECO:0000256" key="1">
    <source>
        <dbReference type="SAM" id="Phobius"/>
    </source>
</evidence>
<comment type="caution">
    <text evidence="2">The sequence shown here is derived from an EMBL/GenBank/DDBJ whole genome shotgun (WGS) entry which is preliminary data.</text>
</comment>
<feature type="transmembrane region" description="Helical" evidence="1">
    <location>
        <begin position="426"/>
        <end position="445"/>
    </location>
</feature>
<feature type="transmembrane region" description="Helical" evidence="1">
    <location>
        <begin position="397"/>
        <end position="414"/>
    </location>
</feature>
<accession>A0A3D8GT13</accession>
<proteinExistence type="predicted"/>
<organism evidence="2 3">
    <name type="scientific">Neobacillus piezotolerans</name>
    <dbReference type="NCBI Taxonomy" id="2259171"/>
    <lineage>
        <taxon>Bacteria</taxon>
        <taxon>Bacillati</taxon>
        <taxon>Bacillota</taxon>
        <taxon>Bacilli</taxon>
        <taxon>Bacillales</taxon>
        <taxon>Bacillaceae</taxon>
        <taxon>Neobacillus</taxon>
    </lineage>
</organism>